<dbReference type="Proteomes" id="UP000030764">
    <property type="component" value="Unassembled WGS sequence"/>
</dbReference>
<reference evidence="1 2" key="1">
    <citation type="journal article" date="2014" name="Nat. Genet.">
        <title>Genome and transcriptome of the porcine whipworm Trichuris suis.</title>
        <authorList>
            <person name="Jex A.R."/>
            <person name="Nejsum P."/>
            <person name="Schwarz E.M."/>
            <person name="Hu L."/>
            <person name="Young N.D."/>
            <person name="Hall R.S."/>
            <person name="Korhonen P.K."/>
            <person name="Liao S."/>
            <person name="Thamsborg S."/>
            <person name="Xia J."/>
            <person name="Xu P."/>
            <person name="Wang S."/>
            <person name="Scheerlinck J.P."/>
            <person name="Hofmann A."/>
            <person name="Sternberg P.W."/>
            <person name="Wang J."/>
            <person name="Gasser R.B."/>
        </authorList>
    </citation>
    <scope>NUCLEOTIDE SEQUENCE [LARGE SCALE GENOMIC DNA]</scope>
    <source>
        <strain evidence="1">DCEP-RM93M</strain>
    </source>
</reference>
<dbReference type="AlphaFoldDB" id="A0A085LM84"/>
<evidence type="ECO:0000313" key="2">
    <source>
        <dbReference type="Proteomes" id="UP000030764"/>
    </source>
</evidence>
<protein>
    <submittedName>
        <fullName evidence="1">Uncharacterized protein</fullName>
    </submittedName>
</protein>
<accession>A0A085LM84</accession>
<evidence type="ECO:0000313" key="1">
    <source>
        <dbReference type="EMBL" id="KFD46080.1"/>
    </source>
</evidence>
<sequence length="75" mass="8330">MAGDACGVAGRFHERVLDVAMESLSRPSCPYPVHNPGVYRNCFASVLCLEESASRMNEEPHVPFVQQYHVDLDHG</sequence>
<dbReference type="EMBL" id="KL363395">
    <property type="protein sequence ID" value="KFD46080.1"/>
    <property type="molecule type" value="Genomic_DNA"/>
</dbReference>
<keyword evidence="2" id="KW-1185">Reference proteome</keyword>
<organism evidence="1 2">
    <name type="scientific">Trichuris suis</name>
    <name type="common">pig whipworm</name>
    <dbReference type="NCBI Taxonomy" id="68888"/>
    <lineage>
        <taxon>Eukaryota</taxon>
        <taxon>Metazoa</taxon>
        <taxon>Ecdysozoa</taxon>
        <taxon>Nematoda</taxon>
        <taxon>Enoplea</taxon>
        <taxon>Dorylaimia</taxon>
        <taxon>Trichinellida</taxon>
        <taxon>Trichuridae</taxon>
        <taxon>Trichuris</taxon>
    </lineage>
</organism>
<name>A0A085LM84_9BILA</name>
<gene>
    <name evidence="1" type="ORF">M513_13047</name>
</gene>
<proteinExistence type="predicted"/>